<dbReference type="HOGENOM" id="CLU_2094811_0_0_6"/>
<name>G7UNM7_PSEUP</name>
<dbReference type="EMBL" id="CP003093">
    <property type="protein sequence ID" value="AER56651.1"/>
    <property type="molecule type" value="Genomic_DNA"/>
</dbReference>
<proteinExistence type="predicted"/>
<dbReference type="AlphaFoldDB" id="G7UNM7"/>
<reference evidence="1 2" key="1">
    <citation type="journal article" date="2012" name="J. Bacteriol.">
        <title>Complete Genome Sequence of the BTEX-Degrading Bacterium Pseudoxanthomonas spadix BD-a59.</title>
        <authorList>
            <person name="Lee S.H."/>
            <person name="Jin H.M."/>
            <person name="Lee H.J."/>
            <person name="Kim J.M."/>
            <person name="Jeon C.O."/>
        </authorList>
    </citation>
    <scope>NUCLEOTIDE SEQUENCE [LARGE SCALE GENOMIC DNA]</scope>
    <source>
        <strain evidence="1 2">BD-a59</strain>
    </source>
</reference>
<organism evidence="1 2">
    <name type="scientific">Pseudoxanthomonas spadix (strain BD-a59)</name>
    <dbReference type="NCBI Taxonomy" id="1045855"/>
    <lineage>
        <taxon>Bacteria</taxon>
        <taxon>Pseudomonadati</taxon>
        <taxon>Pseudomonadota</taxon>
        <taxon>Gammaproteobacteria</taxon>
        <taxon>Lysobacterales</taxon>
        <taxon>Lysobacteraceae</taxon>
        <taxon>Pseudoxanthomonas</taxon>
    </lineage>
</organism>
<gene>
    <name evidence="1" type="ordered locus">DSC_10035</name>
</gene>
<dbReference type="KEGG" id="psd:DSC_10035"/>
<dbReference type="Proteomes" id="UP000005870">
    <property type="component" value="Chromosome"/>
</dbReference>
<evidence type="ECO:0000313" key="2">
    <source>
        <dbReference type="Proteomes" id="UP000005870"/>
    </source>
</evidence>
<protein>
    <submittedName>
        <fullName evidence="1">Uncharacterized protein</fullName>
    </submittedName>
</protein>
<accession>G7UNM7</accession>
<evidence type="ECO:0000313" key="1">
    <source>
        <dbReference type="EMBL" id="AER56651.1"/>
    </source>
</evidence>
<sequence length="116" mass="13336">MLERLNIDFGRGRVLFFSFHRILQITYGIDEPIARCKIPIKIFWRFTFASVHSSLDLVVEHDACLTKSRPIQVQDESAGGELGFWTRLPLELRGEVYFATLPKSQQGDVQNIRGVQ</sequence>
<keyword evidence="2" id="KW-1185">Reference proteome</keyword>